<dbReference type="AlphaFoldDB" id="A0A0L6JGV5"/>
<evidence type="ECO:0000313" key="1">
    <source>
        <dbReference type="EMBL" id="KNY24949.1"/>
    </source>
</evidence>
<dbReference type="Proteomes" id="UP000036923">
    <property type="component" value="Unassembled WGS sequence"/>
</dbReference>
<gene>
    <name evidence="1" type="ORF">Bccel_0206</name>
</gene>
<evidence type="ECO:0000313" key="2">
    <source>
        <dbReference type="Proteomes" id="UP000036923"/>
    </source>
</evidence>
<comment type="caution">
    <text evidence="1">The sequence shown here is derived from an EMBL/GenBank/DDBJ whole genome shotgun (WGS) entry which is preliminary data.</text>
</comment>
<name>A0A0L6JGV5_9FIRM</name>
<sequence length="41" mass="4832">MIKEFKDLIDNLKFSFYKVLLTSWEIIAFYKSGNKGISKNT</sequence>
<protein>
    <submittedName>
        <fullName evidence="1">Uncharacterized protein</fullName>
    </submittedName>
</protein>
<proteinExistence type="predicted"/>
<keyword evidence="2" id="KW-1185">Reference proteome</keyword>
<accession>A0A0L6JGV5</accession>
<dbReference type="EMBL" id="LGTC01000001">
    <property type="protein sequence ID" value="KNY24949.1"/>
    <property type="molecule type" value="Genomic_DNA"/>
</dbReference>
<reference evidence="2" key="1">
    <citation type="submission" date="2015-07" db="EMBL/GenBank/DDBJ databases">
        <title>Near-Complete Genome Sequence of the Cellulolytic Bacterium Bacteroides (Pseudobacteroides) cellulosolvens ATCC 35603.</title>
        <authorList>
            <person name="Dassa B."/>
            <person name="Utturkar S.M."/>
            <person name="Klingeman D.M."/>
            <person name="Hurt R.A."/>
            <person name="Keller M."/>
            <person name="Xu J."/>
            <person name="Reddy Y.H.K."/>
            <person name="Borovok I."/>
            <person name="Grinberg I.R."/>
            <person name="Lamed R."/>
            <person name="Zhivin O."/>
            <person name="Bayer E.A."/>
            <person name="Brown S.D."/>
        </authorList>
    </citation>
    <scope>NUCLEOTIDE SEQUENCE [LARGE SCALE GENOMIC DNA]</scope>
    <source>
        <strain evidence="2">DSM 2933</strain>
    </source>
</reference>
<organism evidence="1 2">
    <name type="scientific">Pseudobacteroides cellulosolvens ATCC 35603 = DSM 2933</name>
    <dbReference type="NCBI Taxonomy" id="398512"/>
    <lineage>
        <taxon>Bacteria</taxon>
        <taxon>Bacillati</taxon>
        <taxon>Bacillota</taxon>
        <taxon>Clostridia</taxon>
        <taxon>Eubacteriales</taxon>
        <taxon>Oscillospiraceae</taxon>
        <taxon>Pseudobacteroides</taxon>
    </lineage>
</organism>